<dbReference type="InterPro" id="IPR021864">
    <property type="entry name" value="DUF3475"/>
</dbReference>
<evidence type="ECO:0000259" key="1">
    <source>
        <dbReference type="Pfam" id="PF05003"/>
    </source>
</evidence>
<name>A0A7J0E883_9ERIC</name>
<dbReference type="PANTHER" id="PTHR31371:SF4">
    <property type="entry name" value="DUF668 DOMAIN-CONTAINING PROTEIN"/>
    <property type="match status" value="1"/>
</dbReference>
<evidence type="ECO:0000313" key="4">
    <source>
        <dbReference type="Proteomes" id="UP000585474"/>
    </source>
</evidence>
<dbReference type="Pfam" id="PF05003">
    <property type="entry name" value="DUF668"/>
    <property type="match status" value="1"/>
</dbReference>
<feature type="domain" description="DUF668" evidence="1">
    <location>
        <begin position="404"/>
        <end position="495"/>
    </location>
</feature>
<dbReference type="OrthoDB" id="2018987at2759"/>
<dbReference type="Proteomes" id="UP000585474">
    <property type="component" value="Unassembled WGS sequence"/>
</dbReference>
<sequence>MGGETVTESWFSSLWRTSRKSIVSEPEKAVIGILTFEVASLMSKVVNLWQCLGDRQIVRLREEIVNSLGIRKLVSDDDDYLMDLALAEIIENLGCLVESVARFGKRCTDPVYHCLEHVFDDPIETDLNWCGWEYKLKKMEKKVKKMERFVAVTAQLFQELEVLAELEQSLKRMQGCVDLGQVKLLEFQQKVMWQRQEVKNLREMSPWVRTYDYTVRLLLRSLFTIVERIKHVFGVNQLASVEENNDSEHMDADCLVHSHSISARMHTSVRPFETNLSRFHSGPLGRSVSNLGMTSDKIRSKKQCQAHYQSLTFLGKPALSSKTRGLAHVGPFKGCMTGGSESPVLLSCTLTSSGPLRSTDAFSNNIDKPNDRNKMSLSCNSLTRSKVSLFISKHKLLNAPPTSLGAAALALHYANVIILIEKLASSPHLISLDARDDLYNMLLPTSVRASMREKLKLFAKTSTSSIYDSSLATDWSLALARILEWLSPLAHNMIRWHSERNYEKQRMAPGTNMLLVQTLHFANQVKTEAAIIELLMGLNYISKFGREIDERAFMESAGRSACVDNFLQRDNIIYGM</sequence>
<dbReference type="PANTHER" id="PTHR31371">
    <property type="entry name" value="BNAC09G50660D PROTEIN"/>
    <property type="match status" value="1"/>
</dbReference>
<proteinExistence type="predicted"/>
<feature type="domain" description="DUF3475" evidence="2">
    <location>
        <begin position="33"/>
        <end position="89"/>
    </location>
</feature>
<gene>
    <name evidence="3" type="ORF">Acr_02g0009410</name>
</gene>
<evidence type="ECO:0000259" key="2">
    <source>
        <dbReference type="Pfam" id="PF11961"/>
    </source>
</evidence>
<evidence type="ECO:0000313" key="3">
    <source>
        <dbReference type="EMBL" id="GFY82701.1"/>
    </source>
</evidence>
<dbReference type="Pfam" id="PF11961">
    <property type="entry name" value="DUF3475"/>
    <property type="match status" value="1"/>
</dbReference>
<protein>
    <submittedName>
        <fullName evidence="3">Type-1 restriction enzyme mjaxp r protein</fullName>
    </submittedName>
</protein>
<organism evidence="3 4">
    <name type="scientific">Actinidia rufa</name>
    <dbReference type="NCBI Taxonomy" id="165716"/>
    <lineage>
        <taxon>Eukaryota</taxon>
        <taxon>Viridiplantae</taxon>
        <taxon>Streptophyta</taxon>
        <taxon>Embryophyta</taxon>
        <taxon>Tracheophyta</taxon>
        <taxon>Spermatophyta</taxon>
        <taxon>Magnoliopsida</taxon>
        <taxon>eudicotyledons</taxon>
        <taxon>Gunneridae</taxon>
        <taxon>Pentapetalae</taxon>
        <taxon>asterids</taxon>
        <taxon>Ericales</taxon>
        <taxon>Actinidiaceae</taxon>
        <taxon>Actinidia</taxon>
    </lineage>
</organism>
<reference evidence="3 4" key="1">
    <citation type="submission" date="2019-07" db="EMBL/GenBank/DDBJ databases">
        <title>De Novo Assembly of kiwifruit Actinidia rufa.</title>
        <authorList>
            <person name="Sugita-Konishi S."/>
            <person name="Sato K."/>
            <person name="Mori E."/>
            <person name="Abe Y."/>
            <person name="Kisaki G."/>
            <person name="Hamano K."/>
            <person name="Suezawa K."/>
            <person name="Otani M."/>
            <person name="Fukuda T."/>
            <person name="Manabe T."/>
            <person name="Gomi K."/>
            <person name="Tabuchi M."/>
            <person name="Akimitsu K."/>
            <person name="Kataoka I."/>
        </authorList>
    </citation>
    <scope>NUCLEOTIDE SEQUENCE [LARGE SCALE GENOMIC DNA]</scope>
    <source>
        <strain evidence="4">cv. Fuchu</strain>
    </source>
</reference>
<dbReference type="AlphaFoldDB" id="A0A7J0E883"/>
<dbReference type="InterPro" id="IPR007700">
    <property type="entry name" value="DUF668"/>
</dbReference>
<dbReference type="EMBL" id="BJWL01000002">
    <property type="protein sequence ID" value="GFY82701.1"/>
    <property type="molecule type" value="Genomic_DNA"/>
</dbReference>
<accession>A0A7J0E883</accession>
<keyword evidence="4" id="KW-1185">Reference proteome</keyword>
<comment type="caution">
    <text evidence="3">The sequence shown here is derived from an EMBL/GenBank/DDBJ whole genome shotgun (WGS) entry which is preliminary data.</text>
</comment>
<dbReference type="GO" id="GO:0045927">
    <property type="term" value="P:positive regulation of growth"/>
    <property type="evidence" value="ECO:0007669"/>
    <property type="project" value="InterPro"/>
</dbReference>